<dbReference type="InterPro" id="IPR023090">
    <property type="entry name" value="UPF0702_alpha/beta_dom_sf"/>
</dbReference>
<keyword evidence="3" id="KW-1003">Cell membrane</keyword>
<feature type="region of interest" description="Disordered" evidence="7">
    <location>
        <begin position="232"/>
        <end position="260"/>
    </location>
</feature>
<dbReference type="PANTHER" id="PTHR34582">
    <property type="entry name" value="UPF0702 TRANSMEMBRANE PROTEIN YCAP"/>
    <property type="match status" value="1"/>
</dbReference>
<dbReference type="RefSeq" id="WP_229783945.1">
    <property type="nucleotide sequence ID" value="NZ_BMQN01000006.1"/>
</dbReference>
<comment type="subcellular location">
    <subcellularLocation>
        <location evidence="1">Cell membrane</location>
        <topology evidence="1">Multi-pass membrane protein</topology>
    </subcellularLocation>
</comment>
<evidence type="ECO:0000256" key="6">
    <source>
        <dbReference type="ARBA" id="ARBA00023136"/>
    </source>
</evidence>
<evidence type="ECO:0000256" key="2">
    <source>
        <dbReference type="ARBA" id="ARBA00006448"/>
    </source>
</evidence>
<evidence type="ECO:0000256" key="8">
    <source>
        <dbReference type="SAM" id="Phobius"/>
    </source>
</evidence>
<feature type="compositionally biased region" description="Low complexity" evidence="7">
    <location>
        <begin position="238"/>
        <end position="248"/>
    </location>
</feature>
<dbReference type="Proteomes" id="UP000644548">
    <property type="component" value="Unassembled WGS sequence"/>
</dbReference>
<accession>A0ABQ2S6T5</accession>
<evidence type="ECO:0000256" key="4">
    <source>
        <dbReference type="ARBA" id="ARBA00022692"/>
    </source>
</evidence>
<feature type="transmembrane region" description="Helical" evidence="8">
    <location>
        <begin position="55"/>
        <end position="73"/>
    </location>
</feature>
<evidence type="ECO:0000256" key="5">
    <source>
        <dbReference type="ARBA" id="ARBA00022989"/>
    </source>
</evidence>
<evidence type="ECO:0000259" key="10">
    <source>
        <dbReference type="Pfam" id="PF20730"/>
    </source>
</evidence>
<dbReference type="EMBL" id="BMQN01000006">
    <property type="protein sequence ID" value="GGR98143.1"/>
    <property type="molecule type" value="Genomic_DNA"/>
</dbReference>
<dbReference type="PANTHER" id="PTHR34582:SF6">
    <property type="entry name" value="UPF0702 TRANSMEMBRANE PROTEIN YCAP"/>
    <property type="match status" value="1"/>
</dbReference>
<feature type="domain" description="YetF C-terminal" evidence="9">
    <location>
        <begin position="101"/>
        <end position="174"/>
    </location>
</feature>
<dbReference type="Gene3D" id="3.30.240.20">
    <property type="entry name" value="bsu07140 like domains"/>
    <property type="match status" value="1"/>
</dbReference>
<dbReference type="Pfam" id="PF20730">
    <property type="entry name" value="YetF_N"/>
    <property type="match status" value="1"/>
</dbReference>
<protein>
    <submittedName>
        <fullName evidence="11">DUF421 domain-containing protein</fullName>
    </submittedName>
</protein>
<dbReference type="InterPro" id="IPR007353">
    <property type="entry name" value="DUF421"/>
</dbReference>
<feature type="transmembrane region" description="Helical" evidence="8">
    <location>
        <begin position="20"/>
        <end position="43"/>
    </location>
</feature>
<evidence type="ECO:0000313" key="12">
    <source>
        <dbReference type="Proteomes" id="UP000644548"/>
    </source>
</evidence>
<comment type="caution">
    <text evidence="11">The sequence shown here is derived from an EMBL/GenBank/DDBJ whole genome shotgun (WGS) entry which is preliminary data.</text>
</comment>
<keyword evidence="4 8" id="KW-0812">Transmembrane</keyword>
<keyword evidence="12" id="KW-1185">Reference proteome</keyword>
<evidence type="ECO:0000256" key="7">
    <source>
        <dbReference type="SAM" id="MobiDB-lite"/>
    </source>
</evidence>
<feature type="transmembrane region" description="Helical" evidence="8">
    <location>
        <begin position="79"/>
        <end position="100"/>
    </location>
</feature>
<dbReference type="InterPro" id="IPR048454">
    <property type="entry name" value="YetF_N"/>
</dbReference>
<name>A0ABQ2S6T5_9DEIO</name>
<reference evidence="12" key="1">
    <citation type="journal article" date="2019" name="Int. J. Syst. Evol. Microbiol.">
        <title>The Global Catalogue of Microorganisms (GCM) 10K type strain sequencing project: providing services to taxonomists for standard genome sequencing and annotation.</title>
        <authorList>
            <consortium name="The Broad Institute Genomics Platform"/>
            <consortium name="The Broad Institute Genome Sequencing Center for Infectious Disease"/>
            <person name="Wu L."/>
            <person name="Ma J."/>
        </authorList>
    </citation>
    <scope>NUCLEOTIDE SEQUENCE [LARGE SCALE GENOMIC DNA]</scope>
    <source>
        <strain evidence="12">JCM 31405</strain>
    </source>
</reference>
<sequence>MSAEIIPFDWGRMLLGDVPPLFLLEIVFRTTVIFGWLLLLLRFTGKRGLAQLSPLELAIVIGLGSAAGDPMFYPEVPLLHAMLVLALVVGMQSLMARLVIRSERVETFMEGVPVELVRDGVLSGDALHRANLSREDLFERLRAQGVRQLGEVQRAYFEQDGNLTVFTHDHDAPPGLPVVPPWDLEPPSPVAPGEMVTGPLACLGCGATRDNPEQQDAGALDRCACGSERFTRATTDPLAGSGDGAAARDGGGRGALAGRR</sequence>
<proteinExistence type="inferred from homology"/>
<evidence type="ECO:0000256" key="3">
    <source>
        <dbReference type="ARBA" id="ARBA00022475"/>
    </source>
</evidence>
<keyword evidence="5 8" id="KW-1133">Transmembrane helix</keyword>
<organism evidence="11 12">
    <name type="scientific">Deinococcus sedimenti</name>
    <dbReference type="NCBI Taxonomy" id="1867090"/>
    <lineage>
        <taxon>Bacteria</taxon>
        <taxon>Thermotogati</taxon>
        <taxon>Deinococcota</taxon>
        <taxon>Deinococci</taxon>
        <taxon>Deinococcales</taxon>
        <taxon>Deinococcaceae</taxon>
        <taxon>Deinococcus</taxon>
    </lineage>
</organism>
<evidence type="ECO:0000313" key="11">
    <source>
        <dbReference type="EMBL" id="GGR98143.1"/>
    </source>
</evidence>
<comment type="similarity">
    <text evidence="2">Belongs to the UPF0702 family.</text>
</comment>
<evidence type="ECO:0000259" key="9">
    <source>
        <dbReference type="Pfam" id="PF04239"/>
    </source>
</evidence>
<keyword evidence="6 8" id="KW-0472">Membrane</keyword>
<dbReference type="Pfam" id="PF04239">
    <property type="entry name" value="DUF421"/>
    <property type="match status" value="1"/>
</dbReference>
<feature type="domain" description="YetF-like N-terminal transmembrane" evidence="10">
    <location>
        <begin position="24"/>
        <end position="96"/>
    </location>
</feature>
<gene>
    <name evidence="11" type="ORF">GCM10008960_25970</name>
</gene>
<evidence type="ECO:0000256" key="1">
    <source>
        <dbReference type="ARBA" id="ARBA00004651"/>
    </source>
</evidence>